<dbReference type="GeneID" id="93099967"/>
<dbReference type="AlphaFoldDB" id="A0A7W6HYB9"/>
<evidence type="ECO:0000313" key="1">
    <source>
        <dbReference type="EMBL" id="MBB4027219.1"/>
    </source>
</evidence>
<dbReference type="GO" id="GO:0016740">
    <property type="term" value="F:transferase activity"/>
    <property type="evidence" value="ECO:0007669"/>
    <property type="project" value="UniProtKB-KW"/>
</dbReference>
<comment type="caution">
    <text evidence="1">The sequence shown here is derived from an EMBL/GenBank/DDBJ whole genome shotgun (WGS) entry which is preliminary data.</text>
</comment>
<accession>A0A7W6HYB9</accession>
<organism evidence="1 2">
    <name type="scientific">Butyricimonas faecihominis</name>
    <dbReference type="NCBI Taxonomy" id="1472416"/>
    <lineage>
        <taxon>Bacteria</taxon>
        <taxon>Pseudomonadati</taxon>
        <taxon>Bacteroidota</taxon>
        <taxon>Bacteroidia</taxon>
        <taxon>Bacteroidales</taxon>
        <taxon>Odoribacteraceae</taxon>
        <taxon>Butyricimonas</taxon>
    </lineage>
</organism>
<dbReference type="Proteomes" id="UP000546007">
    <property type="component" value="Unassembled WGS sequence"/>
</dbReference>
<dbReference type="OrthoDB" id="9813214at2"/>
<name>A0A7W6HYB9_9BACT</name>
<keyword evidence="1" id="KW-0808">Transferase</keyword>
<keyword evidence="2" id="KW-1185">Reference proteome</keyword>
<evidence type="ECO:0000313" key="2">
    <source>
        <dbReference type="Proteomes" id="UP000546007"/>
    </source>
</evidence>
<dbReference type="RefSeq" id="WP_151412154.1">
    <property type="nucleotide sequence ID" value="NZ_AP028155.1"/>
</dbReference>
<reference evidence="1 2" key="1">
    <citation type="submission" date="2020-08" db="EMBL/GenBank/DDBJ databases">
        <title>Genomic Encyclopedia of Type Strains, Phase IV (KMG-IV): sequencing the most valuable type-strain genomes for metagenomic binning, comparative biology and taxonomic classification.</title>
        <authorList>
            <person name="Goeker M."/>
        </authorList>
    </citation>
    <scope>NUCLEOTIDE SEQUENCE [LARGE SCALE GENOMIC DNA]</scope>
    <source>
        <strain evidence="1 2">DSM 105721</strain>
    </source>
</reference>
<proteinExistence type="predicted"/>
<gene>
    <name evidence="1" type="ORF">GGR14_003029</name>
</gene>
<dbReference type="SUPFAM" id="SSF53756">
    <property type="entry name" value="UDP-Glycosyltransferase/glycogen phosphorylase"/>
    <property type="match status" value="1"/>
</dbReference>
<dbReference type="EMBL" id="JACIES010000008">
    <property type="protein sequence ID" value="MBB4027219.1"/>
    <property type="molecule type" value="Genomic_DNA"/>
</dbReference>
<protein>
    <submittedName>
        <fullName evidence="1">Glycosyltransferase involved in cell wall biosynthesis</fullName>
    </submittedName>
</protein>
<dbReference type="Gene3D" id="3.40.50.2000">
    <property type="entry name" value="Glycogen Phosphorylase B"/>
    <property type="match status" value="2"/>
</dbReference>
<sequence length="388" mass="44678">MEYKEKEKMRIYVLMATYSHLYSSGGTIAKATYEILRKEGYDVKVISTTDQNMLQCNDEVTYLPLGWKIRIGSLLTRIGMAEDYLDRWVSSGLEFFKKENLTQEDLLIATSVGEIGTLKLASILKKLYNCKYIAHLHDPVKHAKMNGYKYDWKPHASREKTERNYLINADYVVTCCNTYLEALHKKYSFLSNRLVNAHFGWIESVEKSNRKAENILRIAYGGNFGWPQSPEILAKAVEGLDGVEAVFIGKYQNYKPILRFTDKSNIRLIDRMSHRDYIIYMQTNVDVAFLSLSKEYFSACIPAKLYDYINIGLPILASLPDGEAKKIINDNQYGIAVSIDVNGLREAICSLLDDKVRRIFINNINLDKNKWNIKNQLYPLINLVHELS</sequence>